<feature type="domain" description="Integrase catalytic" evidence="2">
    <location>
        <begin position="121"/>
        <end position="308"/>
    </location>
</feature>
<dbReference type="PANTHER" id="PTHR47331">
    <property type="entry name" value="PHD-TYPE DOMAIN-CONTAINING PROTEIN"/>
    <property type="match status" value="1"/>
</dbReference>
<dbReference type="Pfam" id="PF17921">
    <property type="entry name" value="Integrase_H2C2"/>
    <property type="match status" value="1"/>
</dbReference>
<dbReference type="InterPro" id="IPR036397">
    <property type="entry name" value="RNaseH_sf"/>
</dbReference>
<dbReference type="InterPro" id="IPR001584">
    <property type="entry name" value="Integrase_cat-core"/>
</dbReference>
<sequence length="496" mass="57919">MEGRLKELKHLDLFKDERNIWRCGGRLRRAKLPEATKFPILVDSKSVLAELIVREEHSTLGERPLHRSNRSTTAAVRETYWIPSLRRVVRKIIGRCVECERYNNGPLPYPNSPDLPEWRVVRARPFQHCGLDYFGPLDYKHGQDTAKAYGLIITCTVTRMIHLEVVTDMTTNTFLKAITRFISRRGVPDSITCDNAPTFKQGAEVIEALFNEEEEDSEFMRFFAEKTIEWKRITPYSPWQGGFYERLIQDVKRCFHKATKRTLLNHTDLMTIFTEIEAILNSRPLTYMDASMDEAPILRPIDFYQRDMVLRLPNGEDNGNESVYMDSDDSPAFRSRHEAIEALKSSRMFVEKFWKIFHHEYLTSLREKHRTGIRQGRTKNVELKIGMMVLLEDENQPKRNWKLGRILHKTIGSDGKIREVTLKLGNRETVKRPVNRIIPLEIGEEKTEEGQEVENNSGEAEVDAVPSSDASLDNGQRRNHRYNLRPRNKVDYRKKW</sequence>
<dbReference type="InterPro" id="IPR040676">
    <property type="entry name" value="DUF5641"/>
</dbReference>
<protein>
    <recommendedName>
        <fullName evidence="2">Integrase catalytic domain-containing protein</fullName>
    </recommendedName>
</protein>
<dbReference type="EMBL" id="JAUCMV010000002">
    <property type="protein sequence ID" value="KAK0414755.1"/>
    <property type="molecule type" value="Genomic_DNA"/>
</dbReference>
<dbReference type="Pfam" id="PF18701">
    <property type="entry name" value="DUF5641"/>
    <property type="match status" value="1"/>
</dbReference>
<dbReference type="GO" id="GO:0003676">
    <property type="term" value="F:nucleic acid binding"/>
    <property type="evidence" value="ECO:0007669"/>
    <property type="project" value="InterPro"/>
</dbReference>
<comment type="caution">
    <text evidence="3">The sequence shown here is derived from an EMBL/GenBank/DDBJ whole genome shotgun (WGS) entry which is preliminary data.</text>
</comment>
<keyword evidence="4" id="KW-1185">Reference proteome</keyword>
<feature type="compositionally biased region" description="Basic residues" evidence="1">
    <location>
        <begin position="477"/>
        <end position="487"/>
    </location>
</feature>
<organism evidence="3 4">
    <name type="scientific">Steinernema hermaphroditum</name>
    <dbReference type="NCBI Taxonomy" id="289476"/>
    <lineage>
        <taxon>Eukaryota</taxon>
        <taxon>Metazoa</taxon>
        <taxon>Ecdysozoa</taxon>
        <taxon>Nematoda</taxon>
        <taxon>Chromadorea</taxon>
        <taxon>Rhabditida</taxon>
        <taxon>Tylenchina</taxon>
        <taxon>Panagrolaimomorpha</taxon>
        <taxon>Strongyloidoidea</taxon>
        <taxon>Steinernematidae</taxon>
        <taxon>Steinernema</taxon>
    </lineage>
</organism>
<feature type="region of interest" description="Disordered" evidence="1">
    <location>
        <begin position="445"/>
        <end position="496"/>
    </location>
</feature>
<evidence type="ECO:0000313" key="4">
    <source>
        <dbReference type="Proteomes" id="UP001175271"/>
    </source>
</evidence>
<dbReference type="InterPro" id="IPR041588">
    <property type="entry name" value="Integrase_H2C2"/>
</dbReference>
<dbReference type="PROSITE" id="PS50994">
    <property type="entry name" value="INTEGRASE"/>
    <property type="match status" value="1"/>
</dbReference>
<gene>
    <name evidence="3" type="ORF">QR680_011598</name>
</gene>
<reference evidence="3" key="1">
    <citation type="submission" date="2023-06" db="EMBL/GenBank/DDBJ databases">
        <title>Genomic analysis of the entomopathogenic nematode Steinernema hermaphroditum.</title>
        <authorList>
            <person name="Schwarz E.M."/>
            <person name="Heppert J.K."/>
            <person name="Baniya A."/>
            <person name="Schwartz H.T."/>
            <person name="Tan C.-H."/>
            <person name="Antoshechkin I."/>
            <person name="Sternberg P.W."/>
            <person name="Goodrich-Blair H."/>
            <person name="Dillman A.R."/>
        </authorList>
    </citation>
    <scope>NUCLEOTIDE SEQUENCE</scope>
    <source>
        <strain evidence="3">PS9179</strain>
        <tissue evidence="3">Whole animal</tissue>
    </source>
</reference>
<evidence type="ECO:0000256" key="1">
    <source>
        <dbReference type="SAM" id="MobiDB-lite"/>
    </source>
</evidence>
<dbReference type="Gene3D" id="1.10.340.70">
    <property type="match status" value="1"/>
</dbReference>
<dbReference type="SUPFAM" id="SSF53098">
    <property type="entry name" value="Ribonuclease H-like"/>
    <property type="match status" value="1"/>
</dbReference>
<dbReference type="InterPro" id="IPR012337">
    <property type="entry name" value="RNaseH-like_sf"/>
</dbReference>
<proteinExistence type="predicted"/>
<dbReference type="Pfam" id="PF00665">
    <property type="entry name" value="rve"/>
    <property type="match status" value="1"/>
</dbReference>
<dbReference type="GO" id="GO:0015074">
    <property type="term" value="P:DNA integration"/>
    <property type="evidence" value="ECO:0007669"/>
    <property type="project" value="InterPro"/>
</dbReference>
<dbReference type="PANTHER" id="PTHR47331:SF1">
    <property type="entry name" value="GAG-LIKE PROTEIN"/>
    <property type="match status" value="1"/>
</dbReference>
<name>A0AA39LZ80_9BILA</name>
<evidence type="ECO:0000259" key="2">
    <source>
        <dbReference type="PROSITE" id="PS50994"/>
    </source>
</evidence>
<dbReference type="AlphaFoldDB" id="A0AA39LZ80"/>
<dbReference type="Proteomes" id="UP001175271">
    <property type="component" value="Unassembled WGS sequence"/>
</dbReference>
<accession>A0AA39LZ80</accession>
<evidence type="ECO:0000313" key="3">
    <source>
        <dbReference type="EMBL" id="KAK0414755.1"/>
    </source>
</evidence>
<dbReference type="Gene3D" id="3.30.420.10">
    <property type="entry name" value="Ribonuclease H-like superfamily/Ribonuclease H"/>
    <property type="match status" value="1"/>
</dbReference>